<dbReference type="GO" id="GO:0009506">
    <property type="term" value="C:plasmodesma"/>
    <property type="evidence" value="ECO:0007669"/>
    <property type="project" value="UniProtKB-ARBA"/>
</dbReference>
<feature type="domain" description="X8" evidence="10">
    <location>
        <begin position="25"/>
        <end position="110"/>
    </location>
</feature>
<keyword evidence="13" id="KW-1185">Reference proteome</keyword>
<dbReference type="FunFam" id="1.20.58.1040:FF:000001">
    <property type="entry name" value="Glucan endo-1,3-beta-glucosidase 4"/>
    <property type="match status" value="1"/>
</dbReference>
<evidence type="ECO:0000313" key="12">
    <source>
        <dbReference type="EMBL" id="KAK9922690.1"/>
    </source>
</evidence>
<dbReference type="InterPro" id="IPR012946">
    <property type="entry name" value="X8"/>
</dbReference>
<keyword evidence="3" id="KW-0336">GPI-anchor</keyword>
<sequence length="172" mass="18296">MYRSFFFCLLVSLATAQNSVVTTELWCVAKNNAEDSALQSALDWACGAGGADCSPIQQSGPCYDPSDIQNTASYAFNDYFLKHGMTDESCNFDNTAAVTSLNPSFGKCKFPSSLSGSNRSSSSSSSSTATFGLGPSQDLNGSNQISQQLVLLPLITSLLLIASYNPWLICLP</sequence>
<keyword evidence="6" id="KW-1015">Disulfide bond</keyword>
<evidence type="ECO:0000256" key="4">
    <source>
        <dbReference type="ARBA" id="ARBA00022729"/>
    </source>
</evidence>
<dbReference type="EMBL" id="JBEDUW010000006">
    <property type="protein sequence ID" value="KAK9922690.1"/>
    <property type="molecule type" value="Genomic_DNA"/>
</dbReference>
<dbReference type="Proteomes" id="UP001457282">
    <property type="component" value="Unassembled WGS sequence"/>
</dbReference>
<dbReference type="Gene3D" id="1.20.58.1040">
    <property type="match status" value="1"/>
</dbReference>
<evidence type="ECO:0000256" key="1">
    <source>
        <dbReference type="ARBA" id="ARBA00004609"/>
    </source>
</evidence>
<organism evidence="12 13">
    <name type="scientific">Rubus argutus</name>
    <name type="common">Southern blackberry</name>
    <dbReference type="NCBI Taxonomy" id="59490"/>
    <lineage>
        <taxon>Eukaryota</taxon>
        <taxon>Viridiplantae</taxon>
        <taxon>Streptophyta</taxon>
        <taxon>Embryophyta</taxon>
        <taxon>Tracheophyta</taxon>
        <taxon>Spermatophyta</taxon>
        <taxon>Magnoliopsida</taxon>
        <taxon>eudicotyledons</taxon>
        <taxon>Gunneridae</taxon>
        <taxon>Pentapetalae</taxon>
        <taxon>rosids</taxon>
        <taxon>fabids</taxon>
        <taxon>Rosales</taxon>
        <taxon>Rosaceae</taxon>
        <taxon>Rosoideae</taxon>
        <taxon>Rosoideae incertae sedis</taxon>
        <taxon>Rubus</taxon>
    </lineage>
</organism>
<evidence type="ECO:0000259" key="10">
    <source>
        <dbReference type="SMART" id="SM00768"/>
    </source>
</evidence>
<reference evidence="12 13" key="1">
    <citation type="journal article" date="2023" name="G3 (Bethesda)">
        <title>A chromosome-length genome assembly and annotation of blackberry (Rubus argutus, cv. 'Hillquist').</title>
        <authorList>
            <person name="Bruna T."/>
            <person name="Aryal R."/>
            <person name="Dudchenko O."/>
            <person name="Sargent D.J."/>
            <person name="Mead D."/>
            <person name="Buti M."/>
            <person name="Cavallini A."/>
            <person name="Hytonen T."/>
            <person name="Andres J."/>
            <person name="Pham M."/>
            <person name="Weisz D."/>
            <person name="Mascagni F."/>
            <person name="Usai G."/>
            <person name="Natali L."/>
            <person name="Bassil N."/>
            <person name="Fernandez G.E."/>
            <person name="Lomsadze A."/>
            <person name="Armour M."/>
            <person name="Olukolu B."/>
            <person name="Poorten T."/>
            <person name="Britton C."/>
            <person name="Davik J."/>
            <person name="Ashrafi H."/>
            <person name="Aiden E.L."/>
            <person name="Borodovsky M."/>
            <person name="Worthington M."/>
        </authorList>
    </citation>
    <scope>NUCLEOTIDE SEQUENCE [LARGE SCALE GENOMIC DNA]</scope>
    <source>
        <strain evidence="12">PI 553951</strain>
    </source>
</reference>
<dbReference type="AlphaFoldDB" id="A0AAW1WFB5"/>
<comment type="subcellular location">
    <subcellularLocation>
        <location evidence="1">Cell membrane</location>
        <topology evidence="1">Lipid-anchor</topology>
        <topology evidence="1">GPI-anchor</topology>
    </subcellularLocation>
</comment>
<feature type="chain" id="PRO_5044718044" description="X8 domain-containing protein" evidence="9">
    <location>
        <begin position="17"/>
        <end position="172"/>
    </location>
</feature>
<dbReference type="PANTHER" id="PTHR31044:SF33">
    <property type="entry name" value="PLASMODESMATA CALLOSE-BINDING PROTEIN 5"/>
    <property type="match status" value="1"/>
</dbReference>
<dbReference type="Pfam" id="PF07983">
    <property type="entry name" value="X8"/>
    <property type="match status" value="1"/>
</dbReference>
<accession>A0AAW1WFB5</accession>
<keyword evidence="5" id="KW-0472">Membrane</keyword>
<evidence type="ECO:0000256" key="7">
    <source>
        <dbReference type="ARBA" id="ARBA00023180"/>
    </source>
</evidence>
<feature type="signal peptide" evidence="9">
    <location>
        <begin position="1"/>
        <end position="16"/>
    </location>
</feature>
<dbReference type="PANTHER" id="PTHR31044">
    <property type="entry name" value="BETA-1,3 GLUCANASE"/>
    <property type="match status" value="1"/>
</dbReference>
<evidence type="ECO:0000256" key="5">
    <source>
        <dbReference type="ARBA" id="ARBA00023136"/>
    </source>
</evidence>
<protein>
    <recommendedName>
        <fullName evidence="10">X8 domain-containing protein</fullName>
    </recommendedName>
</protein>
<comment type="caution">
    <text evidence="12">The sequence shown here is derived from an EMBL/GenBank/DDBJ whole genome shotgun (WGS) entry which is preliminary data.</text>
</comment>
<gene>
    <name evidence="11" type="ORF">M0R45_031142</name>
    <name evidence="12" type="ORF">M0R45_031143</name>
</gene>
<evidence type="ECO:0000256" key="2">
    <source>
        <dbReference type="ARBA" id="ARBA00022475"/>
    </source>
</evidence>
<evidence type="ECO:0000256" key="6">
    <source>
        <dbReference type="ARBA" id="ARBA00023157"/>
    </source>
</evidence>
<keyword evidence="7" id="KW-0325">Glycoprotein</keyword>
<evidence type="ECO:0000256" key="9">
    <source>
        <dbReference type="SAM" id="SignalP"/>
    </source>
</evidence>
<keyword evidence="4 9" id="KW-0732">Signal</keyword>
<evidence type="ECO:0000256" key="8">
    <source>
        <dbReference type="ARBA" id="ARBA00023288"/>
    </source>
</evidence>
<evidence type="ECO:0000256" key="3">
    <source>
        <dbReference type="ARBA" id="ARBA00022622"/>
    </source>
</evidence>
<dbReference type="InterPro" id="IPR044788">
    <property type="entry name" value="X8_dom_prot"/>
</dbReference>
<keyword evidence="2" id="KW-1003">Cell membrane</keyword>
<evidence type="ECO:0000313" key="11">
    <source>
        <dbReference type="EMBL" id="KAK9922689.1"/>
    </source>
</evidence>
<evidence type="ECO:0000313" key="13">
    <source>
        <dbReference type="Proteomes" id="UP001457282"/>
    </source>
</evidence>
<keyword evidence="8" id="KW-0449">Lipoprotein</keyword>
<dbReference type="GO" id="GO:0098552">
    <property type="term" value="C:side of membrane"/>
    <property type="evidence" value="ECO:0007669"/>
    <property type="project" value="UniProtKB-KW"/>
</dbReference>
<name>A0AAW1WFB5_RUBAR</name>
<proteinExistence type="predicted"/>
<dbReference type="EMBL" id="JBEDUW010000006">
    <property type="protein sequence ID" value="KAK9922689.1"/>
    <property type="molecule type" value="Genomic_DNA"/>
</dbReference>
<dbReference type="SMART" id="SM00768">
    <property type="entry name" value="X8"/>
    <property type="match status" value="1"/>
</dbReference>
<dbReference type="GO" id="GO:0005886">
    <property type="term" value="C:plasma membrane"/>
    <property type="evidence" value="ECO:0007669"/>
    <property type="project" value="UniProtKB-SubCell"/>
</dbReference>